<comment type="subunit">
    <text evidence="7">Heterododecamer (2C3:3R2) of six catalytic PyrB chains organized as two trimers (C3), and six regulatory PyrI chains organized as three dimers (R2).</text>
</comment>
<dbReference type="GO" id="GO:0006207">
    <property type="term" value="P:'de novo' pyrimidine nucleobase biosynthetic process"/>
    <property type="evidence" value="ECO:0007669"/>
    <property type="project" value="InterPro"/>
</dbReference>
<dbReference type="InterPro" id="IPR006130">
    <property type="entry name" value="Asp/Orn_carbamoylTrfase"/>
</dbReference>
<keyword evidence="4 7" id="KW-0665">Pyrimidine biosynthesis</keyword>
<dbReference type="FunFam" id="3.40.50.1370:FF:000002">
    <property type="entry name" value="Aspartate carbamoyltransferase 2"/>
    <property type="match status" value="1"/>
</dbReference>
<evidence type="ECO:0000256" key="2">
    <source>
        <dbReference type="ARBA" id="ARBA00008896"/>
    </source>
</evidence>
<comment type="pathway">
    <text evidence="1 7">Pyrimidine metabolism; UMP biosynthesis via de novo pathway; (S)-dihydroorotate from bicarbonate: step 2/3.</text>
</comment>
<evidence type="ECO:0000313" key="11">
    <source>
        <dbReference type="Proteomes" id="UP000178449"/>
    </source>
</evidence>
<feature type="binding site" evidence="7">
    <location>
        <position position="82"/>
    </location>
    <ligand>
        <name>L-aspartate</name>
        <dbReference type="ChEBI" id="CHEBI:29991"/>
    </ligand>
</feature>
<organism evidence="10 11">
    <name type="scientific">Candidatus Lambdaproteobacteria bacterium RIFOXYD2_FULL_50_16</name>
    <dbReference type="NCBI Taxonomy" id="1817772"/>
    <lineage>
        <taxon>Bacteria</taxon>
        <taxon>Pseudomonadati</taxon>
        <taxon>Pseudomonadota</taxon>
        <taxon>Candidatus Lambdaproteobacteria</taxon>
    </lineage>
</organism>
<dbReference type="AlphaFoldDB" id="A0A1F6G7N5"/>
<evidence type="ECO:0000256" key="4">
    <source>
        <dbReference type="ARBA" id="ARBA00022975"/>
    </source>
</evidence>
<evidence type="ECO:0000256" key="1">
    <source>
        <dbReference type="ARBA" id="ARBA00004852"/>
    </source>
</evidence>
<evidence type="ECO:0000259" key="8">
    <source>
        <dbReference type="Pfam" id="PF00185"/>
    </source>
</evidence>
<comment type="function">
    <text evidence="5 7">Catalyzes the condensation of carbamoyl phosphate and aspartate to form carbamoyl aspartate and inorganic phosphate, the committed step in the de novo pyrimidine nucleotide biosynthesis pathway.</text>
</comment>
<evidence type="ECO:0000256" key="3">
    <source>
        <dbReference type="ARBA" id="ARBA00022679"/>
    </source>
</evidence>
<accession>A0A1F6G7N5</accession>
<keyword evidence="3 7" id="KW-0808">Transferase</keyword>
<dbReference type="InterPro" id="IPR006131">
    <property type="entry name" value="Asp_carbamoyltransf_Asp/Orn-bd"/>
</dbReference>
<dbReference type="GO" id="GO:0006520">
    <property type="term" value="P:amino acid metabolic process"/>
    <property type="evidence" value="ECO:0007669"/>
    <property type="project" value="InterPro"/>
</dbReference>
<name>A0A1F6G7N5_9PROT</name>
<dbReference type="PRINTS" id="PR00101">
    <property type="entry name" value="ATCASE"/>
</dbReference>
<comment type="similarity">
    <text evidence="2 7">Belongs to the aspartate/ornithine carbamoyltransferase superfamily. ATCase family.</text>
</comment>
<feature type="binding site" evidence="7">
    <location>
        <position position="131"/>
    </location>
    <ligand>
        <name>carbamoyl phosphate</name>
        <dbReference type="ChEBI" id="CHEBI:58228"/>
    </ligand>
</feature>
<dbReference type="Pfam" id="PF00185">
    <property type="entry name" value="OTCace"/>
    <property type="match status" value="1"/>
</dbReference>
<feature type="domain" description="Aspartate/ornithine carbamoyltransferase carbamoyl-P binding" evidence="9">
    <location>
        <begin position="5"/>
        <end position="143"/>
    </location>
</feature>
<dbReference type="NCBIfam" id="NF002032">
    <property type="entry name" value="PRK00856.1"/>
    <property type="match status" value="1"/>
</dbReference>
<dbReference type="GO" id="GO:0016597">
    <property type="term" value="F:amino acid binding"/>
    <property type="evidence" value="ECO:0007669"/>
    <property type="project" value="InterPro"/>
</dbReference>
<dbReference type="EC" id="2.1.3.2" evidence="7"/>
<dbReference type="Proteomes" id="UP000178449">
    <property type="component" value="Unassembled WGS sequence"/>
</dbReference>
<feature type="binding site" evidence="7">
    <location>
        <position position="164"/>
    </location>
    <ligand>
        <name>L-aspartate</name>
        <dbReference type="ChEBI" id="CHEBI:29991"/>
    </ligand>
</feature>
<dbReference type="InterPro" id="IPR036901">
    <property type="entry name" value="Asp/Orn_carbamoylTrfase_sf"/>
</dbReference>
<protein>
    <recommendedName>
        <fullName evidence="7">Aspartate carbamoyltransferase</fullName>
        <ecNumber evidence="7">2.1.3.2</ecNumber>
    </recommendedName>
    <alternativeName>
        <fullName evidence="7">Aspartate transcarbamylase</fullName>
        <shortName evidence="7">ATCase</shortName>
    </alternativeName>
</protein>
<dbReference type="Gene3D" id="3.40.50.1370">
    <property type="entry name" value="Aspartate/ornithine carbamoyltransferase"/>
    <property type="match status" value="2"/>
</dbReference>
<feature type="binding site" evidence="7">
    <location>
        <position position="266"/>
    </location>
    <ligand>
        <name>carbamoyl phosphate</name>
        <dbReference type="ChEBI" id="CHEBI:58228"/>
    </ligand>
</feature>
<feature type="binding site" evidence="7">
    <location>
        <position position="52"/>
    </location>
    <ligand>
        <name>carbamoyl phosphate</name>
        <dbReference type="ChEBI" id="CHEBI:58228"/>
    </ligand>
</feature>
<evidence type="ECO:0000256" key="6">
    <source>
        <dbReference type="ARBA" id="ARBA00048859"/>
    </source>
</evidence>
<dbReference type="Pfam" id="PF02729">
    <property type="entry name" value="OTCace_N"/>
    <property type="match status" value="1"/>
</dbReference>
<comment type="caution">
    <text evidence="10">The sequence shown here is derived from an EMBL/GenBank/DDBJ whole genome shotgun (WGS) entry which is preliminary data.</text>
</comment>
<dbReference type="NCBIfam" id="TIGR00670">
    <property type="entry name" value="asp_carb_tr"/>
    <property type="match status" value="1"/>
</dbReference>
<dbReference type="HAMAP" id="MF_00001">
    <property type="entry name" value="Asp_carb_tr"/>
    <property type="match status" value="1"/>
</dbReference>
<dbReference type="GO" id="GO:0044205">
    <property type="term" value="P:'de novo' UMP biosynthetic process"/>
    <property type="evidence" value="ECO:0007669"/>
    <property type="project" value="UniProtKB-UniRule"/>
</dbReference>
<dbReference type="UniPathway" id="UPA00070">
    <property type="reaction ID" value="UER00116"/>
</dbReference>
<feature type="binding site" evidence="7">
    <location>
        <position position="103"/>
    </location>
    <ligand>
        <name>carbamoyl phosphate</name>
        <dbReference type="ChEBI" id="CHEBI:58228"/>
    </ligand>
</feature>
<dbReference type="SUPFAM" id="SSF53671">
    <property type="entry name" value="Aspartate/ornithine carbamoyltransferase"/>
    <property type="match status" value="1"/>
</dbReference>
<feature type="binding site" evidence="7">
    <location>
        <position position="134"/>
    </location>
    <ligand>
        <name>carbamoyl phosphate</name>
        <dbReference type="ChEBI" id="CHEBI:58228"/>
    </ligand>
</feature>
<evidence type="ECO:0000256" key="7">
    <source>
        <dbReference type="HAMAP-Rule" id="MF_00001"/>
    </source>
</evidence>
<dbReference type="STRING" id="1817772.A2527_09795"/>
<dbReference type="EMBL" id="MFNE01000043">
    <property type="protein sequence ID" value="OGG94127.1"/>
    <property type="molecule type" value="Genomic_DNA"/>
</dbReference>
<feature type="binding site" evidence="7">
    <location>
        <position position="226"/>
    </location>
    <ligand>
        <name>L-aspartate</name>
        <dbReference type="ChEBI" id="CHEBI:29991"/>
    </ligand>
</feature>
<dbReference type="PANTHER" id="PTHR45753">
    <property type="entry name" value="ORNITHINE CARBAMOYLTRANSFERASE, MITOCHONDRIAL"/>
    <property type="match status" value="1"/>
</dbReference>
<feature type="domain" description="Aspartate/ornithine carbamoyltransferase Asp/Orn-binding" evidence="8">
    <location>
        <begin position="150"/>
        <end position="300"/>
    </location>
</feature>
<feature type="binding site" evidence="7">
    <location>
        <position position="265"/>
    </location>
    <ligand>
        <name>carbamoyl phosphate</name>
        <dbReference type="ChEBI" id="CHEBI:58228"/>
    </ligand>
</feature>
<evidence type="ECO:0000256" key="5">
    <source>
        <dbReference type="ARBA" id="ARBA00043884"/>
    </source>
</evidence>
<dbReference type="PROSITE" id="PS00097">
    <property type="entry name" value="CARBAMOYLTRANSFERASE"/>
    <property type="match status" value="1"/>
</dbReference>
<comment type="catalytic activity">
    <reaction evidence="6 7">
        <text>carbamoyl phosphate + L-aspartate = N-carbamoyl-L-aspartate + phosphate + H(+)</text>
        <dbReference type="Rhea" id="RHEA:20013"/>
        <dbReference type="ChEBI" id="CHEBI:15378"/>
        <dbReference type="ChEBI" id="CHEBI:29991"/>
        <dbReference type="ChEBI" id="CHEBI:32814"/>
        <dbReference type="ChEBI" id="CHEBI:43474"/>
        <dbReference type="ChEBI" id="CHEBI:58228"/>
        <dbReference type="EC" id="2.1.3.2"/>
    </reaction>
</comment>
<dbReference type="PRINTS" id="PR00100">
    <property type="entry name" value="AOTCASE"/>
</dbReference>
<dbReference type="GO" id="GO:0004070">
    <property type="term" value="F:aspartate carbamoyltransferase activity"/>
    <property type="evidence" value="ECO:0007669"/>
    <property type="project" value="UniProtKB-UniRule"/>
</dbReference>
<feature type="binding site" evidence="7">
    <location>
        <position position="53"/>
    </location>
    <ligand>
        <name>carbamoyl phosphate</name>
        <dbReference type="ChEBI" id="CHEBI:58228"/>
    </ligand>
</feature>
<dbReference type="InterPro" id="IPR002082">
    <property type="entry name" value="Asp_carbamoyltransf"/>
</dbReference>
<evidence type="ECO:0000259" key="9">
    <source>
        <dbReference type="Pfam" id="PF02729"/>
    </source>
</evidence>
<sequence>MAALKHVYESQQFTQEFLDQLFILADQMRIDASKHQLPGKILASLFYEPSTRTRLSFEAAMLRLGGQVISTEMAKEFSSHSKGESLEDSIKVIGAYADVIALRHHEIGAAKRAALASSVPLINAGDGAGQHPTQALLDLYTIQRQFGEIDGLTVAMVGDLLYGRTTRSLCYLLGKFYKVKLIFVAPPICRMANDILSFLGEHGVSWSEETDLEKAAAQADCIYMTRVQKERFLDMERYQEAAQKYKIGPSMLEHIRPNAIVMHPLPRLEEISAEVDQDPRMVYFDQAANGLWVRMALIKSLLDP</sequence>
<dbReference type="InterPro" id="IPR006132">
    <property type="entry name" value="Asp/Orn_carbamoyltranf_P-bd"/>
</dbReference>
<gene>
    <name evidence="7" type="primary">pyrB</name>
    <name evidence="10" type="ORF">A2527_09795</name>
</gene>
<dbReference type="PANTHER" id="PTHR45753:SF6">
    <property type="entry name" value="ASPARTATE CARBAMOYLTRANSFERASE"/>
    <property type="match status" value="1"/>
</dbReference>
<proteinExistence type="inferred from homology"/>
<reference evidence="10 11" key="1">
    <citation type="journal article" date="2016" name="Nat. Commun.">
        <title>Thousands of microbial genomes shed light on interconnected biogeochemical processes in an aquifer system.</title>
        <authorList>
            <person name="Anantharaman K."/>
            <person name="Brown C.T."/>
            <person name="Hug L.A."/>
            <person name="Sharon I."/>
            <person name="Castelle C.J."/>
            <person name="Probst A.J."/>
            <person name="Thomas B.C."/>
            <person name="Singh A."/>
            <person name="Wilkins M.J."/>
            <person name="Karaoz U."/>
            <person name="Brodie E.L."/>
            <person name="Williams K.H."/>
            <person name="Hubbard S.S."/>
            <person name="Banfield J.F."/>
        </authorList>
    </citation>
    <scope>NUCLEOTIDE SEQUENCE [LARGE SCALE GENOMIC DNA]</scope>
</reference>
<evidence type="ECO:0000313" key="10">
    <source>
        <dbReference type="EMBL" id="OGG94127.1"/>
    </source>
</evidence>